<evidence type="ECO:0000313" key="3">
    <source>
        <dbReference type="Proteomes" id="UP001437256"/>
    </source>
</evidence>
<accession>A0ABR3A004</accession>
<dbReference type="InterPro" id="IPR036047">
    <property type="entry name" value="F-box-like_dom_sf"/>
</dbReference>
<dbReference type="EMBL" id="JBBXMP010000036">
    <property type="protein sequence ID" value="KAL0066348.1"/>
    <property type="molecule type" value="Genomic_DNA"/>
</dbReference>
<keyword evidence="3" id="KW-1185">Reference proteome</keyword>
<gene>
    <name evidence="2" type="ORF">AAF712_006607</name>
</gene>
<dbReference type="PROSITE" id="PS50181">
    <property type="entry name" value="FBOX"/>
    <property type="match status" value="1"/>
</dbReference>
<reference evidence="2 3" key="1">
    <citation type="submission" date="2024-05" db="EMBL/GenBank/DDBJ databases">
        <title>A draft genome resource for the thread blight pathogen Marasmius tenuissimus strain MS-2.</title>
        <authorList>
            <person name="Yulfo-Soto G.E."/>
            <person name="Baruah I.K."/>
            <person name="Amoako-Attah I."/>
            <person name="Bukari Y."/>
            <person name="Meinhardt L.W."/>
            <person name="Bailey B.A."/>
            <person name="Cohen S.P."/>
        </authorList>
    </citation>
    <scope>NUCLEOTIDE SEQUENCE [LARGE SCALE GENOMIC DNA]</scope>
    <source>
        <strain evidence="2 3">MS-2</strain>
    </source>
</reference>
<organism evidence="2 3">
    <name type="scientific">Marasmius tenuissimus</name>
    <dbReference type="NCBI Taxonomy" id="585030"/>
    <lineage>
        <taxon>Eukaryota</taxon>
        <taxon>Fungi</taxon>
        <taxon>Dikarya</taxon>
        <taxon>Basidiomycota</taxon>
        <taxon>Agaricomycotina</taxon>
        <taxon>Agaricomycetes</taxon>
        <taxon>Agaricomycetidae</taxon>
        <taxon>Agaricales</taxon>
        <taxon>Marasmiineae</taxon>
        <taxon>Marasmiaceae</taxon>
        <taxon>Marasmius</taxon>
    </lineage>
</organism>
<name>A0ABR3A004_9AGAR</name>
<proteinExistence type="predicted"/>
<evidence type="ECO:0000259" key="1">
    <source>
        <dbReference type="PROSITE" id="PS50181"/>
    </source>
</evidence>
<comment type="caution">
    <text evidence="2">The sequence shown here is derived from an EMBL/GenBank/DDBJ whole genome shotgun (WGS) entry which is preliminary data.</text>
</comment>
<protein>
    <recommendedName>
        <fullName evidence="1">F-box domain-containing protein</fullName>
    </recommendedName>
</protein>
<feature type="domain" description="F-box" evidence="1">
    <location>
        <begin position="188"/>
        <end position="234"/>
    </location>
</feature>
<evidence type="ECO:0000313" key="2">
    <source>
        <dbReference type="EMBL" id="KAL0066348.1"/>
    </source>
</evidence>
<dbReference type="SUPFAM" id="SSF81383">
    <property type="entry name" value="F-box domain"/>
    <property type="match status" value="1"/>
</dbReference>
<sequence length="710" mass="82685">MEGEQGDSVISFLRKPYLRLFENEERSFLLRRRRRQSQQSNGESIPRRRADIKVTLDADESQDVWDDFDAYRYYQVLRFFKTLEGFYKGELDLTGRHVGRFVELMTTFRRLSEDFNDVRKIFRRDECENQGSDGGSVEPMECIMIDEAIWKKFRLKWKIPRAVGFSSLEYHIDELARVMAKGWPKIQKLSIMDLPPELIHYVFEVASLKQARLLASTCKRMQHIGTSPHIYRTRSLTLHFVDWEHQVQMFREEPEVAVMDKIATDTSEELISLTDFLASRPKITHLVRNLRMTDGWRKDTWGVPSFRRYVRERRFYDPIRISLNSFLASCSGLSDLTITSFAITADWLVTLSQLANLRTIRFMFSRIEDSSVEDGILDGKTPLSPHVLNVVWHETELPNMPAVLRESTRESTGGGLWYMFLLFPHLRNFFRKTDADSQLSDACLPSFEIRQRCNIFCKYLCRVCFGLAPEEVITLTEWITLSRLRTSAPCSLTHLKLHMHHPLLDHLAISLLESLSSAPLQVLVLADIKNGSLTLVDRIVQLFPDLVGLTLTRQDNQSQKHRRTKQTIWPHQSGEYASRFQGFRKLRYFEWNFDSDVSNCSYGPITILVHEYIALAETLGWEVDGDELYQDLIGEEDADGECDAVIATMFGGYCPTLEVMVSHRYPMETYTIVRGLHYEGEVFAAYNREYISRKDWNPDSSKKGWKHVFE</sequence>
<dbReference type="InterPro" id="IPR001810">
    <property type="entry name" value="F-box_dom"/>
</dbReference>
<dbReference type="Proteomes" id="UP001437256">
    <property type="component" value="Unassembled WGS sequence"/>
</dbReference>